<name>A0A194PPZ4_PAPXU</name>
<feature type="compositionally biased region" description="Pro residues" evidence="1">
    <location>
        <begin position="50"/>
        <end position="61"/>
    </location>
</feature>
<dbReference type="Gene3D" id="3.30.60.30">
    <property type="match status" value="1"/>
</dbReference>
<evidence type="ECO:0000259" key="2">
    <source>
        <dbReference type="PROSITE" id="PS51465"/>
    </source>
</evidence>
<protein>
    <recommendedName>
        <fullName evidence="2">Kazal-like domain-containing protein</fullName>
    </recommendedName>
</protein>
<dbReference type="InterPro" id="IPR002350">
    <property type="entry name" value="Kazal_dom"/>
</dbReference>
<evidence type="ECO:0000256" key="1">
    <source>
        <dbReference type="SAM" id="MobiDB-lite"/>
    </source>
</evidence>
<feature type="domain" description="Kazal-like" evidence="2">
    <location>
        <begin position="102"/>
        <end position="158"/>
    </location>
</feature>
<sequence>MDDWLQMSIGSYRKEEKNMNEMSFTENNVEKMTLVYVSVKVSGRGHAAPPSLPPPARPAPRTPYHHGLKSNPDGRYFNHMETTCALCNYEYDRPLVYKKNPAPDGHRCGLCPTYYQKTCGFNMQDNSTYIFDNHCIMDLYNCFEGTEFITMNYNKCLYFGNFAYVHGFKNEDKDYGEDHFIIKGSKKNPDFVD</sequence>
<evidence type="ECO:0000313" key="4">
    <source>
        <dbReference type="Proteomes" id="UP000053268"/>
    </source>
</evidence>
<accession>A0A194PPZ4</accession>
<keyword evidence="4" id="KW-1185">Reference proteome</keyword>
<reference evidence="3 4" key="1">
    <citation type="journal article" date="2015" name="Nat. Commun.">
        <title>Outbred genome sequencing and CRISPR/Cas9 gene editing in butterflies.</title>
        <authorList>
            <person name="Li X."/>
            <person name="Fan D."/>
            <person name="Zhang W."/>
            <person name="Liu G."/>
            <person name="Zhang L."/>
            <person name="Zhao L."/>
            <person name="Fang X."/>
            <person name="Chen L."/>
            <person name="Dong Y."/>
            <person name="Chen Y."/>
            <person name="Ding Y."/>
            <person name="Zhao R."/>
            <person name="Feng M."/>
            <person name="Zhu Y."/>
            <person name="Feng Y."/>
            <person name="Jiang X."/>
            <person name="Zhu D."/>
            <person name="Xiang H."/>
            <person name="Feng X."/>
            <person name="Li S."/>
            <person name="Wang J."/>
            <person name="Zhang G."/>
            <person name="Kronforst M.R."/>
            <person name="Wang W."/>
        </authorList>
    </citation>
    <scope>NUCLEOTIDE SEQUENCE [LARGE SCALE GENOMIC DNA]</scope>
    <source>
        <strain evidence="3">Ya'a_city_454_Px</strain>
        <tissue evidence="3">Whole body</tissue>
    </source>
</reference>
<organism evidence="3 4">
    <name type="scientific">Papilio xuthus</name>
    <name type="common">Asian swallowtail butterfly</name>
    <dbReference type="NCBI Taxonomy" id="66420"/>
    <lineage>
        <taxon>Eukaryota</taxon>
        <taxon>Metazoa</taxon>
        <taxon>Ecdysozoa</taxon>
        <taxon>Arthropoda</taxon>
        <taxon>Hexapoda</taxon>
        <taxon>Insecta</taxon>
        <taxon>Pterygota</taxon>
        <taxon>Neoptera</taxon>
        <taxon>Endopterygota</taxon>
        <taxon>Lepidoptera</taxon>
        <taxon>Glossata</taxon>
        <taxon>Ditrysia</taxon>
        <taxon>Papilionoidea</taxon>
        <taxon>Papilionidae</taxon>
        <taxon>Papilioninae</taxon>
        <taxon>Papilio</taxon>
    </lineage>
</organism>
<dbReference type="Proteomes" id="UP000053268">
    <property type="component" value="Unassembled WGS sequence"/>
</dbReference>
<dbReference type="AlphaFoldDB" id="A0A194PPZ4"/>
<feature type="region of interest" description="Disordered" evidence="1">
    <location>
        <begin position="46"/>
        <end position="65"/>
    </location>
</feature>
<evidence type="ECO:0000313" key="3">
    <source>
        <dbReference type="EMBL" id="KPI95516.1"/>
    </source>
</evidence>
<dbReference type="EMBL" id="KQ459596">
    <property type="protein sequence ID" value="KPI95516.1"/>
    <property type="molecule type" value="Genomic_DNA"/>
</dbReference>
<dbReference type="PROSITE" id="PS51465">
    <property type="entry name" value="KAZAL_2"/>
    <property type="match status" value="1"/>
</dbReference>
<gene>
    <name evidence="3" type="ORF">RR46_08975</name>
</gene>
<proteinExistence type="predicted"/>